<feature type="non-terminal residue" evidence="1">
    <location>
        <position position="1"/>
    </location>
</feature>
<keyword evidence="2" id="KW-1185">Reference proteome</keyword>
<gene>
    <name evidence="1" type="ORF">SDJN03_14549</name>
</gene>
<comment type="caution">
    <text evidence="1">The sequence shown here is derived from an EMBL/GenBank/DDBJ whole genome shotgun (WGS) entry which is preliminary data.</text>
</comment>
<name>A0AAV6N6Z1_9ROSI</name>
<proteinExistence type="predicted"/>
<evidence type="ECO:0000313" key="1">
    <source>
        <dbReference type="EMBL" id="KAG6592203.1"/>
    </source>
</evidence>
<dbReference type="AlphaFoldDB" id="A0AAV6N6Z1"/>
<reference evidence="1 2" key="1">
    <citation type="journal article" date="2021" name="Hortic Res">
        <title>The domestication of Cucurbita argyrosperma as revealed by the genome of its wild relative.</title>
        <authorList>
            <person name="Barrera-Redondo J."/>
            <person name="Sanchez-de la Vega G."/>
            <person name="Aguirre-Liguori J.A."/>
            <person name="Castellanos-Morales G."/>
            <person name="Gutierrez-Guerrero Y.T."/>
            <person name="Aguirre-Dugua X."/>
            <person name="Aguirre-Planter E."/>
            <person name="Tenaillon M.I."/>
            <person name="Lira-Saade R."/>
            <person name="Eguiarte L.E."/>
        </authorList>
    </citation>
    <scope>NUCLEOTIDE SEQUENCE [LARGE SCALE GENOMIC DNA]</scope>
    <source>
        <strain evidence="1">JBR-2021</strain>
    </source>
</reference>
<organism evidence="1 2">
    <name type="scientific">Cucurbita argyrosperma subsp. sororia</name>
    <dbReference type="NCBI Taxonomy" id="37648"/>
    <lineage>
        <taxon>Eukaryota</taxon>
        <taxon>Viridiplantae</taxon>
        <taxon>Streptophyta</taxon>
        <taxon>Embryophyta</taxon>
        <taxon>Tracheophyta</taxon>
        <taxon>Spermatophyta</taxon>
        <taxon>Magnoliopsida</taxon>
        <taxon>eudicotyledons</taxon>
        <taxon>Gunneridae</taxon>
        <taxon>Pentapetalae</taxon>
        <taxon>rosids</taxon>
        <taxon>fabids</taxon>
        <taxon>Cucurbitales</taxon>
        <taxon>Cucurbitaceae</taxon>
        <taxon>Cucurbiteae</taxon>
        <taxon>Cucurbita</taxon>
    </lineage>
</organism>
<protein>
    <submittedName>
        <fullName evidence="1">Uncharacterized protein</fullName>
    </submittedName>
</protein>
<evidence type="ECO:0000313" key="2">
    <source>
        <dbReference type="Proteomes" id="UP000685013"/>
    </source>
</evidence>
<dbReference type="Proteomes" id="UP000685013">
    <property type="component" value="Chromosome 9"/>
</dbReference>
<accession>A0AAV6N6Z1</accession>
<dbReference type="EMBL" id="JAGKQH010000009">
    <property type="protein sequence ID" value="KAG6592203.1"/>
    <property type="molecule type" value="Genomic_DNA"/>
</dbReference>
<sequence length="96" mass="10946">MIKSKRRREKDEIPHHRMTFSGLKRKLLVVHSLGVKLRERVGPAAKRGVHGPIYLVEAGSDSGGYGGFRRIWRIPSHSEDEDFERIGIWGGPKGDW</sequence>